<dbReference type="PANTHER" id="PTHR33570">
    <property type="entry name" value="4-CARBOXYMUCONOLACTONE DECARBOXYLASE FAMILY PROTEIN"/>
    <property type="match status" value="1"/>
</dbReference>
<sequence length="135" mass="14917">MDDKTRYDNGMKTRRAVLGSAYVDKASAGVTAFNQDWQEFITRTAWNDVWNRPGLARRERSIIVISIAASLGAWGEFRIHVRGALNNGLSRDEIKEVLMQTAIYAGVPAANHAFKEAASVFAEVDAELNTEAAED</sequence>
<dbReference type="InterPro" id="IPR003779">
    <property type="entry name" value="CMD-like"/>
</dbReference>
<proteinExistence type="predicted"/>
<protein>
    <submittedName>
        <fullName evidence="2">4-carboxymuconolactone decarboxylase</fullName>
    </submittedName>
</protein>
<dbReference type="Pfam" id="PF02627">
    <property type="entry name" value="CMD"/>
    <property type="match status" value="1"/>
</dbReference>
<evidence type="ECO:0000313" key="3">
    <source>
        <dbReference type="Proteomes" id="UP000236743"/>
    </source>
</evidence>
<dbReference type="RefSeq" id="WP_103872206.1">
    <property type="nucleotide sequence ID" value="NZ_FNUY01000003.1"/>
</dbReference>
<organism evidence="2 3">
    <name type="scientific">Bosea lathyri</name>
    <dbReference type="NCBI Taxonomy" id="1036778"/>
    <lineage>
        <taxon>Bacteria</taxon>
        <taxon>Pseudomonadati</taxon>
        <taxon>Pseudomonadota</taxon>
        <taxon>Alphaproteobacteria</taxon>
        <taxon>Hyphomicrobiales</taxon>
        <taxon>Boseaceae</taxon>
        <taxon>Bosea</taxon>
    </lineage>
</organism>
<evidence type="ECO:0000259" key="1">
    <source>
        <dbReference type="Pfam" id="PF02627"/>
    </source>
</evidence>
<dbReference type="OrthoDB" id="9801400at2"/>
<reference evidence="2 3" key="1">
    <citation type="submission" date="2016-10" db="EMBL/GenBank/DDBJ databases">
        <authorList>
            <person name="de Groot N.N."/>
        </authorList>
    </citation>
    <scope>NUCLEOTIDE SEQUENCE [LARGE SCALE GENOMIC DNA]</scope>
    <source>
        <strain evidence="2 3">DSM 26656</strain>
    </source>
</reference>
<feature type="domain" description="Carboxymuconolactone decarboxylase-like" evidence="1">
    <location>
        <begin position="36"/>
        <end position="117"/>
    </location>
</feature>
<name>A0A1H5XT18_9HYPH</name>
<dbReference type="AlphaFoldDB" id="A0A1H5XT18"/>
<dbReference type="Gene3D" id="1.20.1290.10">
    <property type="entry name" value="AhpD-like"/>
    <property type="match status" value="1"/>
</dbReference>
<gene>
    <name evidence="2" type="ORF">SAMN04488115_103378</name>
</gene>
<dbReference type="NCBIfam" id="TIGR02425">
    <property type="entry name" value="decarb_PcaC"/>
    <property type="match status" value="1"/>
</dbReference>
<dbReference type="PANTHER" id="PTHR33570:SF2">
    <property type="entry name" value="CARBOXYMUCONOLACTONE DECARBOXYLASE-LIKE DOMAIN-CONTAINING PROTEIN"/>
    <property type="match status" value="1"/>
</dbReference>
<dbReference type="GO" id="GO:0051920">
    <property type="term" value="F:peroxiredoxin activity"/>
    <property type="evidence" value="ECO:0007669"/>
    <property type="project" value="InterPro"/>
</dbReference>
<dbReference type="InterPro" id="IPR012788">
    <property type="entry name" value="Decarb_PcaC"/>
</dbReference>
<dbReference type="InterPro" id="IPR052512">
    <property type="entry name" value="4CMD/NDH-1_regulator"/>
</dbReference>
<dbReference type="InterPro" id="IPR029032">
    <property type="entry name" value="AhpD-like"/>
</dbReference>
<dbReference type="Proteomes" id="UP000236743">
    <property type="component" value="Unassembled WGS sequence"/>
</dbReference>
<accession>A0A1H5XT18</accession>
<evidence type="ECO:0000313" key="2">
    <source>
        <dbReference type="EMBL" id="SEG14884.1"/>
    </source>
</evidence>
<keyword evidence="3" id="KW-1185">Reference proteome</keyword>
<dbReference type="EMBL" id="FNUY01000003">
    <property type="protein sequence ID" value="SEG14884.1"/>
    <property type="molecule type" value="Genomic_DNA"/>
</dbReference>
<dbReference type="SUPFAM" id="SSF69118">
    <property type="entry name" value="AhpD-like"/>
    <property type="match status" value="1"/>
</dbReference>